<keyword evidence="6" id="KW-0862">Zinc</keyword>
<evidence type="ECO:0000256" key="8">
    <source>
        <dbReference type="SAM" id="MobiDB-lite"/>
    </source>
</evidence>
<feature type="domain" description="MCM10 OB-fold" evidence="10">
    <location>
        <begin position="64"/>
        <end position="189"/>
    </location>
</feature>
<dbReference type="PANTHER" id="PTHR13454">
    <property type="entry name" value="PROTEIN MCM10 HOMOLOG"/>
    <property type="match status" value="1"/>
</dbReference>
<dbReference type="InterPro" id="IPR040184">
    <property type="entry name" value="Mcm10"/>
</dbReference>
<evidence type="ECO:0000259" key="9">
    <source>
        <dbReference type="Pfam" id="PF09329"/>
    </source>
</evidence>
<evidence type="ECO:0000256" key="4">
    <source>
        <dbReference type="ARBA" id="ARBA00022723"/>
    </source>
</evidence>
<dbReference type="Pfam" id="PF09329">
    <property type="entry name" value="zf-primase"/>
    <property type="match status" value="1"/>
</dbReference>
<keyword evidence="3" id="KW-0235">DNA replication</keyword>
<evidence type="ECO:0000313" key="11">
    <source>
        <dbReference type="EMBL" id="GAA5805582.1"/>
    </source>
</evidence>
<keyword evidence="7" id="KW-0539">Nucleus</keyword>
<feature type="region of interest" description="Disordered" evidence="8">
    <location>
        <begin position="383"/>
        <end position="402"/>
    </location>
</feature>
<sequence>MSDLEDQDLSELCQEIGMEEMDVIETIEPKAIVPEEPVTEAPVPQAPVPKATAPKKPLDIDSRSGLRLRRRLFSAKQCDKGLQNVEFVPLNKVSAHTALYNSIHVGIKPTKDWATIGVIDKCYPHSDLCVTRITDMRGAYMNVYITGKAYLKYEQELGMGSVIAIKRPFLLKPTEANHSIALHIDHMQQGWVIGQSLDLIQCVSYTSKDSQCSEWTDIRSGDYCDTHLARVCNYSKNGRMELASGDSGFDIRWATQTKQIDGSYLYESKRETVDPLAKLMNNARSKLKEAYYIKGKGLVAIDGSLIRKKLAQRKETTEAEKDEIQKFLKGRRDPGAEMIRKIKGIKDERPRTVLSKEALDKMGIGSRQLTTEEEESKKRSIEALNKANLDNKNPKKPRYVVL</sequence>
<keyword evidence="12" id="KW-1185">Reference proteome</keyword>
<dbReference type="Proteomes" id="UP001476247">
    <property type="component" value="Unassembled WGS sequence"/>
</dbReference>
<evidence type="ECO:0000256" key="6">
    <source>
        <dbReference type="ARBA" id="ARBA00022833"/>
    </source>
</evidence>
<organism evidence="11 12">
    <name type="scientific">Helicostylum pulchrum</name>
    <dbReference type="NCBI Taxonomy" id="562976"/>
    <lineage>
        <taxon>Eukaryota</taxon>
        <taxon>Fungi</taxon>
        <taxon>Fungi incertae sedis</taxon>
        <taxon>Mucoromycota</taxon>
        <taxon>Mucoromycotina</taxon>
        <taxon>Mucoromycetes</taxon>
        <taxon>Mucorales</taxon>
        <taxon>Mucorineae</taxon>
        <taxon>Mucoraceae</taxon>
        <taxon>Helicostylum</taxon>
    </lineage>
</organism>
<gene>
    <name evidence="11" type="ORF">HPULCUR_011101</name>
</gene>
<evidence type="ECO:0000256" key="5">
    <source>
        <dbReference type="ARBA" id="ARBA00022771"/>
    </source>
</evidence>
<evidence type="ECO:0000256" key="1">
    <source>
        <dbReference type="ARBA" id="ARBA00004123"/>
    </source>
</evidence>
<evidence type="ECO:0000259" key="10">
    <source>
        <dbReference type="Pfam" id="PF22379"/>
    </source>
</evidence>
<feature type="region of interest" description="Disordered" evidence="8">
    <location>
        <begin position="356"/>
        <end position="378"/>
    </location>
</feature>
<evidence type="ECO:0000256" key="7">
    <source>
        <dbReference type="ARBA" id="ARBA00023242"/>
    </source>
</evidence>
<dbReference type="EMBL" id="BAABUJ010000048">
    <property type="protein sequence ID" value="GAA5805582.1"/>
    <property type="molecule type" value="Genomic_DNA"/>
</dbReference>
<evidence type="ECO:0000256" key="3">
    <source>
        <dbReference type="ARBA" id="ARBA00022705"/>
    </source>
</evidence>
<accession>A0ABP9YH52</accession>
<keyword evidence="5" id="KW-0863">Zinc-finger</keyword>
<dbReference type="PANTHER" id="PTHR13454:SF11">
    <property type="entry name" value="PROTEIN MCM10 HOMOLOG"/>
    <property type="match status" value="1"/>
</dbReference>
<protein>
    <recommendedName>
        <fullName evidence="13">Zinc finger Mcm10/DnaG-type domain-containing protein</fullName>
    </recommendedName>
</protein>
<dbReference type="InterPro" id="IPR012340">
    <property type="entry name" value="NA-bd_OB-fold"/>
</dbReference>
<comment type="subcellular location">
    <subcellularLocation>
        <location evidence="1">Nucleus</location>
    </subcellularLocation>
</comment>
<dbReference type="InterPro" id="IPR055065">
    <property type="entry name" value="OB_MCM10"/>
</dbReference>
<proteinExistence type="inferred from homology"/>
<dbReference type="Gene3D" id="2.40.50.140">
    <property type="entry name" value="Nucleic acid-binding proteins"/>
    <property type="match status" value="1"/>
</dbReference>
<keyword evidence="4" id="KW-0479">Metal-binding</keyword>
<reference evidence="11 12" key="1">
    <citation type="submission" date="2024-04" db="EMBL/GenBank/DDBJ databases">
        <title>genome sequences of Mucor flavus KT1a and Helicostylum pulchrum KT1b strains isolation_sourced from the surface of a dry-aged beef.</title>
        <authorList>
            <person name="Toyotome T."/>
            <person name="Hosono M."/>
            <person name="Torimaru M."/>
            <person name="Fukuda K."/>
            <person name="Mikami N."/>
        </authorList>
    </citation>
    <scope>NUCLEOTIDE SEQUENCE [LARGE SCALE GENOMIC DNA]</scope>
    <source>
        <strain evidence="11 12">KT1b</strain>
    </source>
</reference>
<evidence type="ECO:0008006" key="13">
    <source>
        <dbReference type="Google" id="ProtNLM"/>
    </source>
</evidence>
<feature type="domain" description="Zinc finger Mcm10/DnaG-type" evidence="9">
    <location>
        <begin position="194"/>
        <end position="239"/>
    </location>
</feature>
<comment type="caution">
    <text evidence="11">The sequence shown here is derived from an EMBL/GenBank/DDBJ whole genome shotgun (WGS) entry which is preliminary data.</text>
</comment>
<evidence type="ECO:0000256" key="2">
    <source>
        <dbReference type="ARBA" id="ARBA00009679"/>
    </source>
</evidence>
<evidence type="ECO:0000313" key="12">
    <source>
        <dbReference type="Proteomes" id="UP001476247"/>
    </source>
</evidence>
<dbReference type="Pfam" id="PF22379">
    <property type="entry name" value="OB_MCM10"/>
    <property type="match status" value="1"/>
</dbReference>
<dbReference type="InterPro" id="IPR015408">
    <property type="entry name" value="Znf_Mcm10/DnaG"/>
</dbReference>
<name>A0ABP9YH52_9FUNG</name>
<comment type="similarity">
    <text evidence="2">Belongs to the MCM10 family.</text>
</comment>